<organism evidence="1">
    <name type="scientific">Zea mays</name>
    <name type="common">Maize</name>
    <dbReference type="NCBI Taxonomy" id="4577"/>
    <lineage>
        <taxon>Eukaryota</taxon>
        <taxon>Viridiplantae</taxon>
        <taxon>Streptophyta</taxon>
        <taxon>Embryophyta</taxon>
        <taxon>Tracheophyta</taxon>
        <taxon>Spermatophyta</taxon>
        <taxon>Magnoliopsida</taxon>
        <taxon>Liliopsida</taxon>
        <taxon>Poales</taxon>
        <taxon>Poaceae</taxon>
        <taxon>PACMAD clade</taxon>
        <taxon>Panicoideae</taxon>
        <taxon>Andropogonodae</taxon>
        <taxon>Andropogoneae</taxon>
        <taxon>Tripsacinae</taxon>
        <taxon>Zea</taxon>
    </lineage>
</organism>
<proteinExistence type="evidence at transcript level"/>
<accession>B6TAK2</accession>
<name>B6TAK2_MAIZE</name>
<dbReference type="EMBL" id="EU976050">
    <property type="protein sequence ID" value="ACG48168.1"/>
    <property type="molecule type" value="mRNA"/>
</dbReference>
<protein>
    <submittedName>
        <fullName evidence="1">Uncharacterized protein</fullName>
    </submittedName>
</protein>
<evidence type="ECO:0000313" key="1">
    <source>
        <dbReference type="EMBL" id="ACG34135.1"/>
    </source>
</evidence>
<reference evidence="1" key="1">
    <citation type="journal article" date="2009" name="Plant Mol. Biol.">
        <title>Insights into corn genes derived from large-scale cDNA sequencing.</title>
        <authorList>
            <person name="Alexandrov N.N."/>
            <person name="Brover V.V."/>
            <person name="Freidin S."/>
            <person name="Troukhan M.E."/>
            <person name="Tatarinova T.V."/>
            <person name="Zhang H."/>
            <person name="Swaller T.J."/>
            <person name="Lu Y.P."/>
            <person name="Bouck J."/>
            <person name="Flavell R.B."/>
            <person name="Feldmann K.A."/>
        </authorList>
    </citation>
    <scope>NUCLEOTIDE SEQUENCE</scope>
</reference>
<dbReference type="EMBL" id="EU962017">
    <property type="protein sequence ID" value="ACG34135.1"/>
    <property type="molecule type" value="mRNA"/>
</dbReference>
<dbReference type="AlphaFoldDB" id="B6TAK2"/>
<sequence>MAAIPPLDHWRLGDCSPGLGITVVPCYVGDQAHLNQITDEQVIEDPDT</sequence>